<accession>A0A4P2VIA5</accession>
<reference evidence="2 3" key="1">
    <citation type="submission" date="2018-12" db="EMBL/GenBank/DDBJ databases">
        <title>Rubrispira sanarue gen. nov., sp., nov., a member of the order Silvanigrellales, isolated from a brackish lake in Hamamatsu Japan.</title>
        <authorList>
            <person name="Maejima Y."/>
            <person name="Iino T."/>
            <person name="Muraguchi Y."/>
            <person name="Fukuda K."/>
            <person name="Nojiri H."/>
            <person name="Ohkuma M."/>
            <person name="Moriuchi R."/>
            <person name="Dohra H."/>
            <person name="Kimbara K."/>
            <person name="Shintani M."/>
        </authorList>
    </citation>
    <scope>NUCLEOTIDE SEQUENCE [LARGE SCALE GENOMIC DNA]</scope>
    <source>
        <strain evidence="2 3">RF1110005</strain>
    </source>
</reference>
<dbReference type="InterPro" id="IPR029045">
    <property type="entry name" value="ClpP/crotonase-like_dom_sf"/>
</dbReference>
<feature type="domain" description="Tail specific protease" evidence="1">
    <location>
        <begin position="353"/>
        <end position="535"/>
    </location>
</feature>
<dbReference type="PANTHER" id="PTHR32060">
    <property type="entry name" value="TAIL-SPECIFIC PROTEASE"/>
    <property type="match status" value="1"/>
</dbReference>
<name>A0A4P2VIA5_FLUSA</name>
<keyword evidence="3" id="KW-1185">Reference proteome</keyword>
<dbReference type="Proteomes" id="UP000291236">
    <property type="component" value="Chromosome"/>
</dbReference>
<dbReference type="InterPro" id="IPR005151">
    <property type="entry name" value="Tail-specific_protease"/>
</dbReference>
<dbReference type="SUPFAM" id="SSF52096">
    <property type="entry name" value="ClpP/crotonase"/>
    <property type="match status" value="1"/>
</dbReference>
<dbReference type="GO" id="GO:0006508">
    <property type="term" value="P:proteolysis"/>
    <property type="evidence" value="ECO:0007669"/>
    <property type="project" value="InterPro"/>
</dbReference>
<dbReference type="PANTHER" id="PTHR32060:SF22">
    <property type="entry name" value="CARBOXYL-TERMINAL-PROCESSING PEPTIDASE 3, CHLOROPLASTIC"/>
    <property type="match status" value="1"/>
</dbReference>
<gene>
    <name evidence="2" type="ORF">JCM31447_12660</name>
</gene>
<protein>
    <recommendedName>
        <fullName evidence="1">Tail specific protease domain-containing protein</fullName>
    </recommendedName>
</protein>
<dbReference type="GO" id="GO:0008236">
    <property type="term" value="F:serine-type peptidase activity"/>
    <property type="evidence" value="ECO:0007669"/>
    <property type="project" value="InterPro"/>
</dbReference>
<evidence type="ECO:0000313" key="3">
    <source>
        <dbReference type="Proteomes" id="UP000291236"/>
    </source>
</evidence>
<dbReference type="EMBL" id="AP019368">
    <property type="protein sequence ID" value="BBH52823.1"/>
    <property type="molecule type" value="Genomic_DNA"/>
</dbReference>
<dbReference type="OrthoDB" id="5287531at2"/>
<evidence type="ECO:0000259" key="1">
    <source>
        <dbReference type="Pfam" id="PF03572"/>
    </source>
</evidence>
<proteinExistence type="predicted"/>
<dbReference type="PROSITE" id="PS51257">
    <property type="entry name" value="PROKAR_LIPOPROTEIN"/>
    <property type="match status" value="1"/>
</dbReference>
<dbReference type="Pfam" id="PF03572">
    <property type="entry name" value="Peptidase_S41"/>
    <property type="match status" value="1"/>
</dbReference>
<dbReference type="RefSeq" id="WP_130607629.1">
    <property type="nucleotide sequence ID" value="NZ_AP019368.1"/>
</dbReference>
<organism evidence="2 3">
    <name type="scientific">Fluviispira sanaruensis</name>
    <dbReference type="NCBI Taxonomy" id="2493639"/>
    <lineage>
        <taxon>Bacteria</taxon>
        <taxon>Pseudomonadati</taxon>
        <taxon>Bdellovibrionota</taxon>
        <taxon>Oligoflexia</taxon>
        <taxon>Silvanigrellales</taxon>
        <taxon>Silvanigrellaceae</taxon>
        <taxon>Fluviispira</taxon>
    </lineage>
</organism>
<evidence type="ECO:0000313" key="2">
    <source>
        <dbReference type="EMBL" id="BBH52823.1"/>
    </source>
</evidence>
<dbReference type="KEGG" id="sbf:JCM31447_12660"/>
<dbReference type="Gene3D" id="3.90.226.10">
    <property type="entry name" value="2-enoyl-CoA Hydratase, Chain A, domain 1"/>
    <property type="match status" value="1"/>
</dbReference>
<dbReference type="AlphaFoldDB" id="A0A4P2VIA5"/>
<sequence>MYKKRVFVALNSFFFLISCHKNSDQEKPLDISAIGIDRTEKSPKEWHLPELSVEEKKEIVKSVQTVFTDFYVNRIQKYEEFNFDSKEAVWNLNEYMDSDILLKNIMNIFMKSRDLHTSFTYPFPARCFFASIPLAAAIIYDDINDLEGKTEKFIIDGRLAKNLDPNLYTEEQNRQFTSIKRGDEIISITNLGVEGETENEVTAQEAINILGRISQGANEDASKTRAVDKLFWRSGSNGKTPVGIFKIKLKKAVDGRIEEFMIPWETIISQEERCSFLGSNTRKTQSFKFANYKNASTDLNNASVIESNIKSQLISHKNKNFALISIGIFVPSGEMNWDEYISMRNKIFKEVLGLREFLTQNKKDIDGILIDVRDNPGGSGSFAQLVANAFTSNFVENLKFETLVSPTNYQTFLNLELSRYFKRLNTTDPLVKPILDTPNLMSFYLQDKKYQSDIEQRKFYIAAENLFDGDENDALPLTYTKQESEILKPIITDKPVAVLTNSNCYSACEVFVSHMKDYRIGKIYGETLHTGGGGANVIVWDDFVKPVVVNEEGLKLPIIPNGNKLPKGMEMTFAWNKIVRHRSADEKEKYIEGGGVLADYVYRKTIRDLKADSIEIKTKIFDDMMDEHNSKGFYLNR</sequence>
<dbReference type="GO" id="GO:0004175">
    <property type="term" value="F:endopeptidase activity"/>
    <property type="evidence" value="ECO:0007669"/>
    <property type="project" value="TreeGrafter"/>
</dbReference>